<dbReference type="Gene3D" id="3.30.200.20">
    <property type="entry name" value="Phosphorylase Kinase, domain 1"/>
    <property type="match status" value="1"/>
</dbReference>
<dbReference type="InterPro" id="IPR011009">
    <property type="entry name" value="Kinase-like_dom_sf"/>
</dbReference>
<protein>
    <submittedName>
        <fullName evidence="2">Putative phosphotransferase related to Ser/Thr protein kinases</fullName>
    </submittedName>
</protein>
<sequence length="338" mass="38652">MTGRAVADSFQERVEEYLGRSGQRARGVRVVPLTGDASDRRYFRLISPEGQTMVLAAYPAAFDDSLPFLNVTRLLDQMPVPVPDILDEAPDLGLLLLEDLGDVTLQAHLGLASSEEHGKLYREAVRLIAALQHRGAQLASDIYLPYGIAFDEAKLGWEMEFFLKHYLLGYRGVELDEATLAAIRIELRLMVERLAAEPRVLCHRDYHSRNLMLHKQRLYLIDYQDARLGPDTYDLASLLRDSYVDLSDSTVNWLLAYFLALSGRPEAEAEFRERFDLMSLQRNLKALGTFGYQTTAKQNPVYIQYMPRTLRYVRNNLARYRAFGRLHDLLAAHVDELR</sequence>
<dbReference type="STRING" id="1855912.LuPra_04799"/>
<accession>A0A143PTQ4</accession>
<evidence type="ECO:0000313" key="2">
    <source>
        <dbReference type="EMBL" id="AMY11548.1"/>
    </source>
</evidence>
<reference evidence="3" key="2">
    <citation type="submission" date="2016-04" db="EMBL/GenBank/DDBJ databases">
        <title>First Complete Genome Sequence of a Subdivision 6 Acidobacterium.</title>
        <authorList>
            <person name="Huang S."/>
            <person name="Vieira S."/>
            <person name="Bunk B."/>
            <person name="Riedel T."/>
            <person name="Sproeer C."/>
            <person name="Overmann J."/>
        </authorList>
    </citation>
    <scope>NUCLEOTIDE SEQUENCE [LARGE SCALE GENOMIC DNA]</scope>
    <source>
        <strain evidence="3">DSM 100886 HEG_-6_39</strain>
    </source>
</reference>
<dbReference type="EMBL" id="CP015136">
    <property type="protein sequence ID" value="AMY11548.1"/>
    <property type="molecule type" value="Genomic_DNA"/>
</dbReference>
<dbReference type="Pfam" id="PF01636">
    <property type="entry name" value="APH"/>
    <property type="match status" value="1"/>
</dbReference>
<name>A0A143PTQ4_LUTPR</name>
<reference evidence="2 3" key="1">
    <citation type="journal article" date="2016" name="Genome Announc.">
        <title>First Complete Genome Sequence of a Subdivision 6 Acidobacterium Strain.</title>
        <authorList>
            <person name="Huang S."/>
            <person name="Vieira S."/>
            <person name="Bunk B."/>
            <person name="Riedel T."/>
            <person name="Sproer C."/>
            <person name="Overmann J."/>
        </authorList>
    </citation>
    <scope>NUCLEOTIDE SEQUENCE [LARGE SCALE GENOMIC DNA]</scope>
    <source>
        <strain evidence="3">DSM 100886 HEG_-6_39</strain>
    </source>
</reference>
<keyword evidence="3" id="KW-1185">Reference proteome</keyword>
<keyword evidence="2" id="KW-0418">Kinase</keyword>
<dbReference type="Gene3D" id="3.90.1200.10">
    <property type="match status" value="1"/>
</dbReference>
<organism evidence="2 3">
    <name type="scientific">Luteitalea pratensis</name>
    <dbReference type="NCBI Taxonomy" id="1855912"/>
    <lineage>
        <taxon>Bacteria</taxon>
        <taxon>Pseudomonadati</taxon>
        <taxon>Acidobacteriota</taxon>
        <taxon>Vicinamibacteria</taxon>
        <taxon>Vicinamibacterales</taxon>
        <taxon>Vicinamibacteraceae</taxon>
        <taxon>Luteitalea</taxon>
    </lineage>
</organism>
<dbReference type="AlphaFoldDB" id="A0A143PTQ4"/>
<evidence type="ECO:0000259" key="1">
    <source>
        <dbReference type="Pfam" id="PF01636"/>
    </source>
</evidence>
<dbReference type="SUPFAM" id="SSF56112">
    <property type="entry name" value="Protein kinase-like (PK-like)"/>
    <property type="match status" value="1"/>
</dbReference>
<gene>
    <name evidence="2" type="ORF">LuPra_04799</name>
</gene>
<proteinExistence type="predicted"/>
<dbReference type="GO" id="GO:0016301">
    <property type="term" value="F:kinase activity"/>
    <property type="evidence" value="ECO:0007669"/>
    <property type="project" value="UniProtKB-KW"/>
</dbReference>
<feature type="domain" description="Aminoglycoside phosphotransferase" evidence="1">
    <location>
        <begin position="30"/>
        <end position="258"/>
    </location>
</feature>
<keyword evidence="2" id="KW-0808">Transferase</keyword>
<dbReference type="OrthoDB" id="9809275at2"/>
<dbReference type="InterPro" id="IPR002575">
    <property type="entry name" value="Aminoglycoside_PTrfase"/>
</dbReference>
<dbReference type="Proteomes" id="UP000076079">
    <property type="component" value="Chromosome"/>
</dbReference>
<dbReference type="KEGG" id="abac:LuPra_04799"/>
<dbReference type="RefSeq" id="WP_157899606.1">
    <property type="nucleotide sequence ID" value="NZ_CP015136.1"/>
</dbReference>
<evidence type="ECO:0000313" key="3">
    <source>
        <dbReference type="Proteomes" id="UP000076079"/>
    </source>
</evidence>